<keyword evidence="1" id="KW-0812">Transmembrane</keyword>
<reference evidence="2 5" key="3">
    <citation type="submission" date="2018-03" db="EMBL/GenBank/DDBJ databases">
        <title>Genomic Encyclopedia of Archaeal and Bacterial Type Strains, Phase II (KMG-II): from individual species to whole genera.</title>
        <authorList>
            <person name="Goeker M."/>
        </authorList>
    </citation>
    <scope>NUCLEOTIDE SEQUENCE [LARGE SCALE GENOMIC DNA]</scope>
    <source>
        <strain evidence="2 5">DSM 17797</strain>
    </source>
</reference>
<dbReference type="OrthoDB" id="1359943at2"/>
<organism evidence="3 4">
    <name type="scientific">Flavobacterium granuli</name>
    <dbReference type="NCBI Taxonomy" id="280093"/>
    <lineage>
        <taxon>Bacteria</taxon>
        <taxon>Pseudomonadati</taxon>
        <taxon>Bacteroidota</taxon>
        <taxon>Flavobacteriia</taxon>
        <taxon>Flavobacteriales</taxon>
        <taxon>Flavobacteriaceae</taxon>
        <taxon>Flavobacterium</taxon>
    </lineage>
</organism>
<dbReference type="RefSeq" id="WP_072941328.1">
    <property type="nucleotide sequence ID" value="NZ_FQWO01000003.1"/>
</dbReference>
<evidence type="ECO:0000313" key="4">
    <source>
        <dbReference type="Proteomes" id="UP000184384"/>
    </source>
</evidence>
<gene>
    <name evidence="2" type="ORF">BC624_10485</name>
    <name evidence="3" type="ORF">SAMN05443373_10385</name>
</gene>
<dbReference type="AlphaFoldDB" id="A0A1M5LGD5"/>
<dbReference type="EMBL" id="PVUB01000004">
    <property type="protein sequence ID" value="PRZ23973.1"/>
    <property type="molecule type" value="Genomic_DNA"/>
</dbReference>
<protein>
    <submittedName>
        <fullName evidence="3">Uncharacterized protein</fullName>
    </submittedName>
</protein>
<accession>A0A1M5LGD5</accession>
<evidence type="ECO:0000313" key="3">
    <source>
        <dbReference type="EMBL" id="SHG64192.1"/>
    </source>
</evidence>
<dbReference type="Proteomes" id="UP000237771">
    <property type="component" value="Unassembled WGS sequence"/>
</dbReference>
<feature type="transmembrane region" description="Helical" evidence="1">
    <location>
        <begin position="36"/>
        <end position="54"/>
    </location>
</feature>
<feature type="transmembrane region" description="Helical" evidence="1">
    <location>
        <begin position="12"/>
        <end position="30"/>
    </location>
</feature>
<reference evidence="4" key="1">
    <citation type="submission" date="2016-11" db="EMBL/GenBank/DDBJ databases">
        <authorList>
            <person name="Varghese N."/>
            <person name="Submissions S."/>
        </authorList>
    </citation>
    <scope>NUCLEOTIDE SEQUENCE [LARGE SCALE GENOMIC DNA]</scope>
    <source>
        <strain evidence="4">DSM 19729</strain>
    </source>
</reference>
<dbReference type="STRING" id="280093.SAMN05443373_10385"/>
<proteinExistence type="predicted"/>
<dbReference type="Proteomes" id="UP000184384">
    <property type="component" value="Unassembled WGS sequence"/>
</dbReference>
<evidence type="ECO:0000256" key="1">
    <source>
        <dbReference type="SAM" id="Phobius"/>
    </source>
</evidence>
<sequence length="158" mass="18492">MMRNIRSKFKILPFFTAIGLIFFGFFLFYICLVSPLATIVLPVLFLLFVAYFWLTEFRTRAHKISVNTDFISVCKLFGLGRSEVYDFKKLDGFEISIQSGKSGSFEFLFVLKNGKRVACISNFYHSNYGELKKILLENLSYFGVKKYSFKEEYSQMFK</sequence>
<keyword evidence="1" id="KW-1133">Transmembrane helix</keyword>
<evidence type="ECO:0000313" key="2">
    <source>
        <dbReference type="EMBL" id="PRZ23973.1"/>
    </source>
</evidence>
<evidence type="ECO:0000313" key="5">
    <source>
        <dbReference type="Proteomes" id="UP000237771"/>
    </source>
</evidence>
<reference evidence="3" key="2">
    <citation type="submission" date="2016-11" db="EMBL/GenBank/DDBJ databases">
        <authorList>
            <person name="Jaros S."/>
            <person name="Januszkiewicz K."/>
            <person name="Wedrychowicz H."/>
        </authorList>
    </citation>
    <scope>NUCLEOTIDE SEQUENCE [LARGE SCALE GENOMIC DNA]</scope>
    <source>
        <strain evidence="3">DSM 19729</strain>
    </source>
</reference>
<keyword evidence="5" id="KW-1185">Reference proteome</keyword>
<name>A0A1M5LGD5_9FLAO</name>
<keyword evidence="1" id="KW-0472">Membrane</keyword>
<dbReference type="EMBL" id="FQWO01000003">
    <property type="protein sequence ID" value="SHG64192.1"/>
    <property type="molecule type" value="Genomic_DNA"/>
</dbReference>